<protein>
    <submittedName>
        <fullName evidence="2">Uncharacterized protein</fullName>
    </submittedName>
</protein>
<keyword evidence="1" id="KW-0472">Membrane</keyword>
<evidence type="ECO:0000313" key="2">
    <source>
        <dbReference type="EMBL" id="KAB3533436.1"/>
    </source>
</evidence>
<keyword evidence="1" id="KW-1133">Transmembrane helix</keyword>
<sequence length="119" mass="11922">MKIDKNKLYILALAILSVNITWYLNHGMGYGAIIANGLVGVLVAILLPGHLAAAAYTASFVGMSSIAVLPSIAVATGAGIIVGILLVITAEVYAGIGGKGGTTAALATIIAKNLLSFLG</sequence>
<proteinExistence type="predicted"/>
<dbReference type="AlphaFoldDB" id="A0A833HRN0"/>
<feature type="transmembrane region" description="Helical" evidence="1">
    <location>
        <begin position="30"/>
        <end position="54"/>
    </location>
</feature>
<dbReference type="EMBL" id="WBZB01000003">
    <property type="protein sequence ID" value="KAB3533436.1"/>
    <property type="molecule type" value="Genomic_DNA"/>
</dbReference>
<dbReference type="RefSeq" id="WP_151864395.1">
    <property type="nucleotide sequence ID" value="NZ_WBZB01000003.1"/>
</dbReference>
<comment type="caution">
    <text evidence="2">The sequence shown here is derived from an EMBL/GenBank/DDBJ whole genome shotgun (WGS) entry which is preliminary data.</text>
</comment>
<gene>
    <name evidence="2" type="ORF">F8153_00540</name>
</gene>
<reference evidence="2 3" key="1">
    <citation type="submission" date="2019-10" db="EMBL/GenBank/DDBJ databases">
        <title>Alkaliphilus serpentinus sp. nov. and Alkaliphilus pronyensis sp. nov., two novel anaerobic alkaliphilic species isolated from the serpentinized-hosted hydrothermal field of the Prony Bay (New Caledonia).</title>
        <authorList>
            <person name="Postec A."/>
        </authorList>
    </citation>
    <scope>NUCLEOTIDE SEQUENCE [LARGE SCALE GENOMIC DNA]</scope>
    <source>
        <strain evidence="2 3">LacT</strain>
    </source>
</reference>
<dbReference type="OrthoDB" id="1957900at2"/>
<evidence type="ECO:0000256" key="1">
    <source>
        <dbReference type="SAM" id="Phobius"/>
    </source>
</evidence>
<dbReference type="Proteomes" id="UP000465601">
    <property type="component" value="Unassembled WGS sequence"/>
</dbReference>
<keyword evidence="1" id="KW-0812">Transmembrane</keyword>
<accession>A0A833HRN0</accession>
<evidence type="ECO:0000313" key="3">
    <source>
        <dbReference type="Proteomes" id="UP000465601"/>
    </source>
</evidence>
<feature type="transmembrane region" description="Helical" evidence="1">
    <location>
        <begin position="7"/>
        <end position="24"/>
    </location>
</feature>
<keyword evidence="3" id="KW-1185">Reference proteome</keyword>
<feature type="transmembrane region" description="Helical" evidence="1">
    <location>
        <begin position="66"/>
        <end position="88"/>
    </location>
</feature>
<name>A0A833HRN0_9FIRM</name>
<organism evidence="2 3">
    <name type="scientific">Alkaliphilus serpentinus</name>
    <dbReference type="NCBI Taxonomy" id="1482731"/>
    <lineage>
        <taxon>Bacteria</taxon>
        <taxon>Bacillati</taxon>
        <taxon>Bacillota</taxon>
        <taxon>Clostridia</taxon>
        <taxon>Peptostreptococcales</taxon>
        <taxon>Natronincolaceae</taxon>
        <taxon>Alkaliphilus</taxon>
    </lineage>
</organism>